<evidence type="ECO:0000256" key="1">
    <source>
        <dbReference type="SAM" id="MobiDB-lite"/>
    </source>
</evidence>
<keyword evidence="2" id="KW-0238">DNA-binding</keyword>
<evidence type="ECO:0000313" key="3">
    <source>
        <dbReference type="Proteomes" id="UP000638648"/>
    </source>
</evidence>
<accession>A0A927RF27</accession>
<dbReference type="SUPFAM" id="SSF82607">
    <property type="entry name" value="YbaB-like"/>
    <property type="match status" value="1"/>
</dbReference>
<name>A0A927RF27_9ACTN</name>
<dbReference type="EMBL" id="JADBEM010000001">
    <property type="protein sequence ID" value="MBE1612874.1"/>
    <property type="molecule type" value="Genomic_DNA"/>
</dbReference>
<comment type="caution">
    <text evidence="2">The sequence shown here is derived from an EMBL/GenBank/DDBJ whole genome shotgun (WGS) entry which is preliminary data.</text>
</comment>
<feature type="region of interest" description="Disordered" evidence="1">
    <location>
        <begin position="1"/>
        <end position="44"/>
    </location>
</feature>
<organism evidence="2 3">
    <name type="scientific">Actinopolymorpha pittospori</name>
    <dbReference type="NCBI Taxonomy" id="648752"/>
    <lineage>
        <taxon>Bacteria</taxon>
        <taxon>Bacillati</taxon>
        <taxon>Actinomycetota</taxon>
        <taxon>Actinomycetes</taxon>
        <taxon>Propionibacteriales</taxon>
        <taxon>Actinopolymorphaceae</taxon>
        <taxon>Actinopolymorpha</taxon>
    </lineage>
</organism>
<gene>
    <name evidence="2" type="ORF">HEB94_009722</name>
</gene>
<keyword evidence="3" id="KW-1185">Reference proteome</keyword>
<dbReference type="RefSeq" id="WP_192755842.1">
    <property type="nucleotide sequence ID" value="NZ_BAABJL010000211.1"/>
</dbReference>
<reference evidence="2" key="1">
    <citation type="submission" date="2020-10" db="EMBL/GenBank/DDBJ databases">
        <title>Sequencing the genomes of 1000 actinobacteria strains.</title>
        <authorList>
            <person name="Klenk H.-P."/>
        </authorList>
    </citation>
    <scope>NUCLEOTIDE SEQUENCE</scope>
    <source>
        <strain evidence="2">DSM 45354</strain>
    </source>
</reference>
<proteinExistence type="predicted"/>
<sequence length="124" mass="13277">MSDPAHQQRQHPLPSQDNVGLTPTRAGSRAAEPTVDGVEKELTGYGESDDGLVRVWVLMDGSVKDLMIDPAAMGQSADSLGAQAEAALAQAYGDLDHQLGGRQARQDRQLQRIIALLSTARRTT</sequence>
<evidence type="ECO:0000313" key="2">
    <source>
        <dbReference type="EMBL" id="MBE1612874.1"/>
    </source>
</evidence>
<protein>
    <submittedName>
        <fullName evidence="2">DNA-binding protein YbaB</fullName>
    </submittedName>
</protein>
<dbReference type="Gene3D" id="3.30.1310.10">
    <property type="entry name" value="Nucleoid-associated protein YbaB-like domain"/>
    <property type="match status" value="1"/>
</dbReference>
<dbReference type="InterPro" id="IPR036894">
    <property type="entry name" value="YbaB-like_sf"/>
</dbReference>
<dbReference type="Proteomes" id="UP000638648">
    <property type="component" value="Unassembled WGS sequence"/>
</dbReference>
<dbReference type="GO" id="GO:0003677">
    <property type="term" value="F:DNA binding"/>
    <property type="evidence" value="ECO:0007669"/>
    <property type="project" value="UniProtKB-KW"/>
</dbReference>
<dbReference type="AlphaFoldDB" id="A0A927RF27"/>